<evidence type="ECO:0000313" key="3">
    <source>
        <dbReference type="Proteomes" id="UP000199149"/>
    </source>
</evidence>
<organism evidence="2 3">
    <name type="scientific">Algoriella xinjiangensis</name>
    <dbReference type="NCBI Taxonomy" id="684065"/>
    <lineage>
        <taxon>Bacteria</taxon>
        <taxon>Pseudomonadati</taxon>
        <taxon>Bacteroidota</taxon>
        <taxon>Flavobacteriia</taxon>
        <taxon>Flavobacteriales</taxon>
        <taxon>Weeksellaceae</taxon>
        <taxon>Algoriella</taxon>
    </lineage>
</organism>
<dbReference type="STRING" id="684065.SAMN05421738_102186"/>
<protein>
    <recommendedName>
        <fullName evidence="4">Por secretion system C-terminal sorting domain-containing protein</fullName>
    </recommendedName>
</protein>
<dbReference type="RefSeq" id="WP_092906218.1">
    <property type="nucleotide sequence ID" value="NZ_FOUZ01000002.1"/>
</dbReference>
<dbReference type="OrthoDB" id="1272926at2"/>
<name>A0A1I4TFQ0_9FLAO</name>
<dbReference type="Proteomes" id="UP000199149">
    <property type="component" value="Unassembled WGS sequence"/>
</dbReference>
<evidence type="ECO:0008006" key="4">
    <source>
        <dbReference type="Google" id="ProtNLM"/>
    </source>
</evidence>
<proteinExistence type="predicted"/>
<evidence type="ECO:0000313" key="2">
    <source>
        <dbReference type="EMBL" id="SFM75509.1"/>
    </source>
</evidence>
<feature type="chain" id="PRO_5011487650" description="Por secretion system C-terminal sorting domain-containing protein" evidence="1">
    <location>
        <begin position="20"/>
        <end position="679"/>
    </location>
</feature>
<sequence>MKKNLLALFALGAICSVSAQDTTINDAVIVKVNPNTLFYNGGNVNVKTTTTTATTEKIINDGNIQVQGSFSNENTLGKNFVNKYTSTTSYGQLIIPNAATVTGSIAMENAKIDIVNNQYFPIGLPFQGAKVEDVFNNMTGAKTFTGNCAVNTPCGDNRYIQTLLVWDATQTEYDAVPAGTDIKPGSNYTVNVQNGSFKAFMQSVTTKFAMLGKPNNKTASFLNLESGIKNSPKTVFSDYTYAQWKNLFNNYNEDYKSYIGAGIDSNARYGKNLHRFSNPFTSNLDLSNVAKLQSWISVMIGGVKKDPTDLYDTTLRFKINRLPANYTVNWSSQTGGSNTGGIRISAYLQKGTGATPYFWAGNPDALIVKPFEYFEIDYYTLVKAANNNSNIVTANYNIGDNLKTFKYDFSTGSSGAFARGTKGNYDLNDEALKESGLVADNDFTQVELFLLNNNGIQGEAVYFVNGDFYTTGNSTTEKLLDNPIFLYEESKDGNVITTAQTLLNQFNSKDYVGKPLRLGFNNLKLGDNYTINLRLFEHSILNQIKELSLGKYYILDKVKNEITEVDSSTQISFTADDKINNRFEFYWNEKPTTLNTDDLNKSNATYLYTDNANKYIRFEKKNTTAKIEVFDVSGRLISRKENVNTTSDYKLELVKSPILYVVVITYKDGKVVSEKTINQ</sequence>
<dbReference type="AlphaFoldDB" id="A0A1I4TFQ0"/>
<reference evidence="3" key="1">
    <citation type="submission" date="2016-10" db="EMBL/GenBank/DDBJ databases">
        <authorList>
            <person name="Varghese N."/>
            <person name="Submissions S."/>
        </authorList>
    </citation>
    <scope>NUCLEOTIDE SEQUENCE [LARGE SCALE GENOMIC DNA]</scope>
    <source>
        <strain evidence="3">XJ109</strain>
    </source>
</reference>
<gene>
    <name evidence="2" type="ORF">SAMN05421738_102186</name>
</gene>
<evidence type="ECO:0000256" key="1">
    <source>
        <dbReference type="SAM" id="SignalP"/>
    </source>
</evidence>
<dbReference type="EMBL" id="FOUZ01000002">
    <property type="protein sequence ID" value="SFM75509.1"/>
    <property type="molecule type" value="Genomic_DNA"/>
</dbReference>
<keyword evidence="3" id="KW-1185">Reference proteome</keyword>
<accession>A0A1I4TFQ0</accession>
<keyword evidence="1" id="KW-0732">Signal</keyword>
<feature type="signal peptide" evidence="1">
    <location>
        <begin position="1"/>
        <end position="19"/>
    </location>
</feature>